<sequence>MKYEKVLQQIENGEITSQEGMKLLYPVSNQKIGKRAHFIKLKIHVPEEGKGVNTFLRILFALPIPMIFARLGIRLANRFVKDEDVDFKEIGKLLKYSRNTRVHVDSKDAQVDIRIV</sequence>
<dbReference type="KEGG" id="xcl:G4Z02_02915"/>
<reference evidence="1 2" key="1">
    <citation type="submission" date="2020-02" db="EMBL/GenBank/DDBJ databases">
        <authorList>
            <person name="Zheng R.K."/>
            <person name="Sun C.M."/>
        </authorList>
    </citation>
    <scope>NUCLEOTIDE SEQUENCE [LARGE SCALE GENOMIC DNA]</scope>
    <source>
        <strain evidence="2">zrk13</strain>
    </source>
</reference>
<dbReference type="Proteomes" id="UP000514720">
    <property type="component" value="Chromosome"/>
</dbReference>
<evidence type="ECO:0000313" key="1">
    <source>
        <dbReference type="EMBL" id="QMS84746.1"/>
    </source>
</evidence>
<keyword evidence="2" id="KW-1185">Reference proteome</keyword>
<dbReference type="EMBL" id="CP048914">
    <property type="protein sequence ID" value="QMS84746.1"/>
    <property type="molecule type" value="Genomic_DNA"/>
</dbReference>
<dbReference type="AlphaFoldDB" id="A0A7L7KRA9"/>
<name>A0A7L7KRA9_9MOLU</name>
<accession>A0A7L7KRA9</accession>
<organism evidence="1 2">
    <name type="scientific">Candidatus Xianfuyuplasma coldseepsis</name>
    <dbReference type="NCBI Taxonomy" id="2782163"/>
    <lineage>
        <taxon>Bacteria</taxon>
        <taxon>Bacillati</taxon>
        <taxon>Mycoplasmatota</taxon>
        <taxon>Mollicutes</taxon>
        <taxon>Candidatus Izemoplasmatales</taxon>
        <taxon>Candidatus Izemoplasmataceae</taxon>
        <taxon>Candidatus Xianfuyuplasma</taxon>
    </lineage>
</organism>
<gene>
    <name evidence="1" type="ORF">G4Z02_02915</name>
</gene>
<protein>
    <submittedName>
        <fullName evidence="1">Uncharacterized protein</fullName>
    </submittedName>
</protein>
<evidence type="ECO:0000313" key="2">
    <source>
        <dbReference type="Proteomes" id="UP000514720"/>
    </source>
</evidence>
<dbReference type="RefSeq" id="WP_258878366.1">
    <property type="nucleotide sequence ID" value="NZ_CP048914.1"/>
</dbReference>
<proteinExistence type="predicted"/>